<feature type="chain" id="PRO_5042297993" evidence="1">
    <location>
        <begin position="18"/>
        <end position="117"/>
    </location>
</feature>
<proteinExistence type="predicted"/>
<comment type="caution">
    <text evidence="2">The sequence shown here is derived from an EMBL/GenBank/DDBJ whole genome shotgun (WGS) entry which is preliminary data.</text>
</comment>
<evidence type="ECO:0000313" key="2">
    <source>
        <dbReference type="EMBL" id="KAK3380755.1"/>
    </source>
</evidence>
<dbReference type="Proteomes" id="UP001287356">
    <property type="component" value="Unassembled WGS sequence"/>
</dbReference>
<keyword evidence="1" id="KW-0732">Signal</keyword>
<reference evidence="2" key="2">
    <citation type="submission" date="2023-06" db="EMBL/GenBank/DDBJ databases">
        <authorList>
            <consortium name="Lawrence Berkeley National Laboratory"/>
            <person name="Haridas S."/>
            <person name="Hensen N."/>
            <person name="Bonometti L."/>
            <person name="Westerberg I."/>
            <person name="Brannstrom I.O."/>
            <person name="Guillou S."/>
            <person name="Cros-Aarteil S."/>
            <person name="Calhoun S."/>
            <person name="Kuo A."/>
            <person name="Mondo S."/>
            <person name="Pangilinan J."/>
            <person name="Riley R."/>
            <person name="Labutti K."/>
            <person name="Andreopoulos B."/>
            <person name="Lipzen A."/>
            <person name="Chen C."/>
            <person name="Yanf M."/>
            <person name="Daum C."/>
            <person name="Ng V."/>
            <person name="Clum A."/>
            <person name="Steindorff A."/>
            <person name="Ohm R."/>
            <person name="Martin F."/>
            <person name="Silar P."/>
            <person name="Natvig D."/>
            <person name="Lalanne C."/>
            <person name="Gautier V."/>
            <person name="Ament-Velasquez S.L."/>
            <person name="Kruys A."/>
            <person name="Hutchinson M.I."/>
            <person name="Powell A.J."/>
            <person name="Barry K."/>
            <person name="Miller A.N."/>
            <person name="Grigoriev I.V."/>
            <person name="Debuchy R."/>
            <person name="Gladieux P."/>
            <person name="Thoren M.H."/>
            <person name="Johannesson H."/>
        </authorList>
    </citation>
    <scope>NUCLEOTIDE SEQUENCE</scope>
    <source>
        <strain evidence="2">CBS 958.72</strain>
    </source>
</reference>
<organism evidence="2 3">
    <name type="scientific">Lasiosphaeria ovina</name>
    <dbReference type="NCBI Taxonomy" id="92902"/>
    <lineage>
        <taxon>Eukaryota</taxon>
        <taxon>Fungi</taxon>
        <taxon>Dikarya</taxon>
        <taxon>Ascomycota</taxon>
        <taxon>Pezizomycotina</taxon>
        <taxon>Sordariomycetes</taxon>
        <taxon>Sordariomycetidae</taxon>
        <taxon>Sordariales</taxon>
        <taxon>Lasiosphaeriaceae</taxon>
        <taxon>Lasiosphaeria</taxon>
    </lineage>
</organism>
<name>A0AAE0TVB1_9PEZI</name>
<dbReference type="AlphaFoldDB" id="A0AAE0TVB1"/>
<evidence type="ECO:0000313" key="3">
    <source>
        <dbReference type="Proteomes" id="UP001287356"/>
    </source>
</evidence>
<dbReference type="EMBL" id="JAULSN010000002">
    <property type="protein sequence ID" value="KAK3380755.1"/>
    <property type="molecule type" value="Genomic_DNA"/>
</dbReference>
<protein>
    <submittedName>
        <fullName evidence="2">Uncharacterized protein</fullName>
    </submittedName>
</protein>
<feature type="non-terminal residue" evidence="2">
    <location>
        <position position="1"/>
    </location>
</feature>
<feature type="signal peptide" evidence="1">
    <location>
        <begin position="1"/>
        <end position="17"/>
    </location>
</feature>
<sequence>FSTLATVLSAVAMGVAAVAVEKRLPRLGQFGVSLTRACPLQTPPDVFEFAEGEQSDACRTFLNNNVYQAIDVFFWDPQCLLTLFETNNCTDSGVVSGPDCWTPDGGIAAYKVTCPYK</sequence>
<feature type="non-terminal residue" evidence="2">
    <location>
        <position position="117"/>
    </location>
</feature>
<accession>A0AAE0TVB1</accession>
<evidence type="ECO:0000256" key="1">
    <source>
        <dbReference type="SAM" id="SignalP"/>
    </source>
</evidence>
<reference evidence="2" key="1">
    <citation type="journal article" date="2023" name="Mol. Phylogenet. Evol.">
        <title>Genome-scale phylogeny and comparative genomics of the fungal order Sordariales.</title>
        <authorList>
            <person name="Hensen N."/>
            <person name="Bonometti L."/>
            <person name="Westerberg I."/>
            <person name="Brannstrom I.O."/>
            <person name="Guillou S."/>
            <person name="Cros-Aarteil S."/>
            <person name="Calhoun S."/>
            <person name="Haridas S."/>
            <person name="Kuo A."/>
            <person name="Mondo S."/>
            <person name="Pangilinan J."/>
            <person name="Riley R."/>
            <person name="LaButti K."/>
            <person name="Andreopoulos B."/>
            <person name="Lipzen A."/>
            <person name="Chen C."/>
            <person name="Yan M."/>
            <person name="Daum C."/>
            <person name="Ng V."/>
            <person name="Clum A."/>
            <person name="Steindorff A."/>
            <person name="Ohm R.A."/>
            <person name="Martin F."/>
            <person name="Silar P."/>
            <person name="Natvig D.O."/>
            <person name="Lalanne C."/>
            <person name="Gautier V."/>
            <person name="Ament-Velasquez S.L."/>
            <person name="Kruys A."/>
            <person name="Hutchinson M.I."/>
            <person name="Powell A.J."/>
            <person name="Barry K."/>
            <person name="Miller A.N."/>
            <person name="Grigoriev I.V."/>
            <person name="Debuchy R."/>
            <person name="Gladieux P."/>
            <person name="Hiltunen Thoren M."/>
            <person name="Johannesson H."/>
        </authorList>
    </citation>
    <scope>NUCLEOTIDE SEQUENCE</scope>
    <source>
        <strain evidence="2">CBS 958.72</strain>
    </source>
</reference>
<gene>
    <name evidence="2" type="ORF">B0T24DRAFT_508544</name>
</gene>
<keyword evidence="3" id="KW-1185">Reference proteome</keyword>